<dbReference type="Pfam" id="PF07589">
    <property type="entry name" value="PEP-CTERM"/>
    <property type="match status" value="1"/>
</dbReference>
<evidence type="ECO:0000259" key="2">
    <source>
        <dbReference type="Pfam" id="PF07589"/>
    </source>
</evidence>
<dbReference type="AlphaFoldDB" id="A0A7S7SK70"/>
<evidence type="ECO:0000256" key="1">
    <source>
        <dbReference type="SAM" id="Phobius"/>
    </source>
</evidence>
<feature type="transmembrane region" description="Helical" evidence="1">
    <location>
        <begin position="239"/>
        <end position="256"/>
    </location>
</feature>
<evidence type="ECO:0000313" key="3">
    <source>
        <dbReference type="EMBL" id="QOY87458.1"/>
    </source>
</evidence>
<evidence type="ECO:0000313" key="4">
    <source>
        <dbReference type="Proteomes" id="UP000593892"/>
    </source>
</evidence>
<keyword evidence="1" id="KW-0812">Transmembrane</keyword>
<dbReference type="Proteomes" id="UP000593892">
    <property type="component" value="Chromosome"/>
</dbReference>
<keyword evidence="4" id="KW-1185">Reference proteome</keyword>
<keyword evidence="1" id="KW-0472">Membrane</keyword>
<proteinExistence type="predicted"/>
<reference evidence="3 4" key="1">
    <citation type="submission" date="2020-10" db="EMBL/GenBank/DDBJ databases">
        <title>Complete genome sequence of Paludibaculum fermentans P105T, a facultatively anaerobic acidobacterium capable of dissimilatory Fe(III) reduction.</title>
        <authorList>
            <person name="Dedysh S.N."/>
            <person name="Beletsky A.V."/>
            <person name="Kulichevskaya I.S."/>
            <person name="Mardanov A.V."/>
            <person name="Ravin N.V."/>
        </authorList>
    </citation>
    <scope>NUCLEOTIDE SEQUENCE [LARGE SCALE GENOMIC DNA]</scope>
    <source>
        <strain evidence="3 4">P105</strain>
    </source>
</reference>
<feature type="domain" description="Ice-binding protein C-terminal" evidence="2">
    <location>
        <begin position="234"/>
        <end position="260"/>
    </location>
</feature>
<accession>A0A7S7SK70</accession>
<dbReference type="EMBL" id="CP063849">
    <property type="protein sequence ID" value="QOY87458.1"/>
    <property type="molecule type" value="Genomic_DNA"/>
</dbReference>
<keyword evidence="1" id="KW-1133">Transmembrane helix</keyword>
<dbReference type="InterPro" id="IPR013424">
    <property type="entry name" value="Ice-binding_C"/>
</dbReference>
<dbReference type="KEGG" id="pfer:IRI77_32655"/>
<protein>
    <submittedName>
        <fullName evidence="3">PEP-CTERM sorting domain-containing protein</fullName>
    </submittedName>
</protein>
<organism evidence="3 4">
    <name type="scientific">Paludibaculum fermentans</name>
    <dbReference type="NCBI Taxonomy" id="1473598"/>
    <lineage>
        <taxon>Bacteria</taxon>
        <taxon>Pseudomonadati</taxon>
        <taxon>Acidobacteriota</taxon>
        <taxon>Terriglobia</taxon>
        <taxon>Bryobacterales</taxon>
        <taxon>Bryobacteraceae</taxon>
        <taxon>Paludibaculum</taxon>
    </lineage>
</organism>
<name>A0A7S7SK70_PALFE</name>
<dbReference type="RefSeq" id="WP_194449127.1">
    <property type="nucleotide sequence ID" value="NZ_CP063849.1"/>
</dbReference>
<gene>
    <name evidence="3" type="ORF">IRI77_32655</name>
</gene>
<sequence length="263" mass="27004">MRLLTKSTPAQLMMQLAAFLVVTAGMAQAIPIYGTISLGGTAEVTQTTIDFAPFVPGAAVDGTGQVVATGPGAGAFSPLVFGDQGAIVDRTVAGGIVPPQPAGVPIFVLNWLTFTNGAFRYALDLTFIDIGAYGSADCTTAPANGQTCTPSAPAPFQSPYSLSNFFDSTSGLSSNANFSVRGFMRNLDTGLNDYAFNGVFGAEFLGQPYQSVLATVTAGGSVVASYSATINATAIPEPSTGLLTLLGAGFVAFGVMRRRRNRA</sequence>
<dbReference type="NCBIfam" id="TIGR02595">
    <property type="entry name" value="PEP_CTERM"/>
    <property type="match status" value="1"/>
</dbReference>